<evidence type="ECO:0000313" key="2">
    <source>
        <dbReference type="Proteomes" id="UP000051888"/>
    </source>
</evidence>
<dbReference type="EMBL" id="LJJC01000004">
    <property type="protein sequence ID" value="KQL54528.1"/>
    <property type="molecule type" value="Genomic_DNA"/>
</dbReference>
<comment type="caution">
    <text evidence="1">The sequence shown here is derived from an EMBL/GenBank/DDBJ whole genome shotgun (WGS) entry which is preliminary data.</text>
</comment>
<dbReference type="RefSeq" id="WP_055740304.1">
    <property type="nucleotide sequence ID" value="NZ_JAAIWL010000051.1"/>
</dbReference>
<evidence type="ECO:0000313" key="1">
    <source>
        <dbReference type="EMBL" id="KQL54528.1"/>
    </source>
</evidence>
<proteinExistence type="predicted"/>
<dbReference type="Proteomes" id="UP000051888">
    <property type="component" value="Unassembled WGS sequence"/>
</dbReference>
<dbReference type="PATRIC" id="fig|157838.3.peg.3151"/>
<name>A0A0Q3TKL7_9BACI</name>
<reference evidence="1 2" key="1">
    <citation type="submission" date="2015-09" db="EMBL/GenBank/DDBJ databases">
        <title>Genome sequencing project for genomic taxonomy and phylogenomics of Bacillus-like bacteria.</title>
        <authorList>
            <person name="Liu B."/>
            <person name="Wang J."/>
            <person name="Zhu Y."/>
            <person name="Liu G."/>
            <person name="Chen Q."/>
            <person name="Chen Z."/>
            <person name="Lan J."/>
            <person name="Che J."/>
            <person name="Ge C."/>
            <person name="Shi H."/>
            <person name="Pan Z."/>
            <person name="Liu X."/>
        </authorList>
    </citation>
    <scope>NUCLEOTIDE SEQUENCE [LARGE SCALE GENOMIC DNA]</scope>
    <source>
        <strain evidence="1 2">LMG 18435</strain>
    </source>
</reference>
<keyword evidence="2" id="KW-1185">Reference proteome</keyword>
<protein>
    <submittedName>
        <fullName evidence="1">Uncharacterized protein</fullName>
    </submittedName>
</protein>
<organism evidence="1 2">
    <name type="scientific">Heyndrickxia shackletonii</name>
    <dbReference type="NCBI Taxonomy" id="157838"/>
    <lineage>
        <taxon>Bacteria</taxon>
        <taxon>Bacillati</taxon>
        <taxon>Bacillota</taxon>
        <taxon>Bacilli</taxon>
        <taxon>Bacillales</taxon>
        <taxon>Bacillaceae</taxon>
        <taxon>Heyndrickxia</taxon>
    </lineage>
</organism>
<accession>A0A0Q3TKL7</accession>
<gene>
    <name evidence="1" type="ORF">AN964_14180</name>
</gene>
<sequence>MNYTVYGNFGFMVRSSERIYDPYVEENITLSVNNIICKQWEMTSRHVRDDIYRIDAVMTINIDASNEEMALSLADKLINDINVDCYIKKYPLRYVNGESYDLEVDHTFVEWKEVELDGVLV</sequence>
<dbReference type="AlphaFoldDB" id="A0A0Q3TKL7"/>